<organism evidence="3 4">
    <name type="scientific">Prymnesium parvum</name>
    <name type="common">Toxic golden alga</name>
    <dbReference type="NCBI Taxonomy" id="97485"/>
    <lineage>
        <taxon>Eukaryota</taxon>
        <taxon>Haptista</taxon>
        <taxon>Haptophyta</taxon>
        <taxon>Prymnesiophyceae</taxon>
        <taxon>Prymnesiales</taxon>
        <taxon>Prymnesiaceae</taxon>
        <taxon>Prymnesium</taxon>
    </lineage>
</organism>
<feature type="transmembrane region" description="Helical" evidence="2">
    <location>
        <begin position="46"/>
        <end position="71"/>
    </location>
</feature>
<dbReference type="EMBL" id="JBGBPQ010000021">
    <property type="protein sequence ID" value="KAL1503571.1"/>
    <property type="molecule type" value="Genomic_DNA"/>
</dbReference>
<keyword evidence="2" id="KW-1133">Transmembrane helix</keyword>
<keyword evidence="4" id="KW-1185">Reference proteome</keyword>
<keyword evidence="2" id="KW-0472">Membrane</keyword>
<protein>
    <submittedName>
        <fullName evidence="3">Uncharacterized protein</fullName>
    </submittedName>
</protein>
<accession>A0AB34IMD3</accession>
<proteinExistence type="predicted"/>
<evidence type="ECO:0000256" key="2">
    <source>
        <dbReference type="SAM" id="Phobius"/>
    </source>
</evidence>
<feature type="coiled-coil region" evidence="1">
    <location>
        <begin position="743"/>
        <end position="770"/>
    </location>
</feature>
<feature type="transmembrane region" description="Helical" evidence="2">
    <location>
        <begin position="83"/>
        <end position="100"/>
    </location>
</feature>
<keyword evidence="1" id="KW-0175">Coiled coil</keyword>
<evidence type="ECO:0000313" key="3">
    <source>
        <dbReference type="EMBL" id="KAL1503571.1"/>
    </source>
</evidence>
<evidence type="ECO:0000256" key="1">
    <source>
        <dbReference type="SAM" id="Coils"/>
    </source>
</evidence>
<keyword evidence="2" id="KW-0812">Transmembrane</keyword>
<name>A0AB34IMD3_PRYPA</name>
<evidence type="ECO:0000313" key="4">
    <source>
        <dbReference type="Proteomes" id="UP001515480"/>
    </source>
</evidence>
<dbReference type="Proteomes" id="UP001515480">
    <property type="component" value="Unassembled WGS sequence"/>
</dbReference>
<comment type="caution">
    <text evidence="3">The sequence shown here is derived from an EMBL/GenBank/DDBJ whole genome shotgun (WGS) entry which is preliminary data.</text>
</comment>
<sequence>MSTATWDAALFERQRPYKTTIHAPRSMLLAQRIAATAAPAALTPCYFATAEFCATLLSLLLGALLVILTIVLPNPHFRMQESTRCFSLGVVSCFTLQLLLSNGPGSFVIQACAAVGSFPLAKDLAYEEKWRPPHQWARNPCRAWVRFLLVCPWIAAFSRYLALESAAVINVLSVAASVRLLHIFKTNLTQLGYARALELSIVAVGGIASLRKCTLLPLAEAFVVILVLLNCRHSCLQRNKLVEELKEVSRFPVALIDRSSLKELLKQAEESIWTVPPDLLQEAADLLQEAANSLQAAESCAQTVKQLHSLLQQNEVERLHVELSLSPPYVPVEEIALGQLAILLGRPPKNVCPHEIRKASDAVRAHYDPAAFNSIDSAPANHTPRHKCRLARPPWESDSKAIAHLLLSRAESLLGREETFKRQMNKIKKVADRDHNADRLEGLLKEAGDVIGDQQIEIRTLNDLLASVRRRDNLTLEIDRWMDLAKESRHTVSSDDFEKCLNDAREHGVPNAKCNEASLLIESVRLCEQVNQQLKELLATPPSQLISIHKCQQLIEEAVEAKAPPDEIQAARKVVKHVKIRLAAAKKLREAMSGLPVNLNLSDLMKAYEEAKNAQVSELQLDEALVKISILQDRARLLKSESETYQMLQNMLHRGTDPSSALTKRKLADVLSSAEGLCTQLQNQEMDHINLMKSVEAGRELLGHMHHSEAELRRCTQEADKCPKRIQNALNDAIKFNANKGLIERARELLKEINLRISKAEGELTSALQESRVKYTRLSKAIEEASAALKGVSDGNCTTKIKQLMDRANSALQRAKDRDTWQDRLEGFLQQKLNELSDLSNFKESLDMAKQLDADPELIRQGEVYLSRRQALDRDTTILKGTLRRKAASDEWIRSMNNALEEIDWMAA</sequence>
<gene>
    <name evidence="3" type="ORF">AB1Y20_012049</name>
</gene>
<reference evidence="3 4" key="1">
    <citation type="journal article" date="2024" name="Science">
        <title>Giant polyketide synthase enzymes in the biosynthesis of giant marine polyether toxins.</title>
        <authorList>
            <person name="Fallon T.R."/>
            <person name="Shende V.V."/>
            <person name="Wierzbicki I.H."/>
            <person name="Pendleton A.L."/>
            <person name="Watervoot N.F."/>
            <person name="Auber R.P."/>
            <person name="Gonzalez D.J."/>
            <person name="Wisecaver J.H."/>
            <person name="Moore B.S."/>
        </authorList>
    </citation>
    <scope>NUCLEOTIDE SEQUENCE [LARGE SCALE GENOMIC DNA]</scope>
    <source>
        <strain evidence="3 4">12B1</strain>
    </source>
</reference>
<dbReference type="AlphaFoldDB" id="A0AB34IMD3"/>